<dbReference type="AlphaFoldDB" id="A0A812IPB3"/>
<protein>
    <submittedName>
        <fullName evidence="1">Uncharacterized protein</fullName>
    </submittedName>
</protein>
<dbReference type="OrthoDB" id="417554at2759"/>
<dbReference type="Proteomes" id="UP000601435">
    <property type="component" value="Unassembled WGS sequence"/>
</dbReference>
<proteinExistence type="predicted"/>
<reference evidence="1" key="1">
    <citation type="submission" date="2021-02" db="EMBL/GenBank/DDBJ databases">
        <authorList>
            <person name="Dougan E. K."/>
            <person name="Rhodes N."/>
            <person name="Thang M."/>
            <person name="Chan C."/>
        </authorList>
    </citation>
    <scope>NUCLEOTIDE SEQUENCE</scope>
</reference>
<dbReference type="EMBL" id="CAJNJA010001335">
    <property type="protein sequence ID" value="CAE7158682.1"/>
    <property type="molecule type" value="Genomic_DNA"/>
</dbReference>
<gene>
    <name evidence="1" type="ORF">SNEC2469_LOCUS331</name>
</gene>
<name>A0A812IPB3_9DINO</name>
<organism evidence="1 2">
    <name type="scientific">Symbiodinium necroappetens</name>
    <dbReference type="NCBI Taxonomy" id="1628268"/>
    <lineage>
        <taxon>Eukaryota</taxon>
        <taxon>Sar</taxon>
        <taxon>Alveolata</taxon>
        <taxon>Dinophyceae</taxon>
        <taxon>Suessiales</taxon>
        <taxon>Symbiodiniaceae</taxon>
        <taxon>Symbiodinium</taxon>
    </lineage>
</organism>
<evidence type="ECO:0000313" key="2">
    <source>
        <dbReference type="Proteomes" id="UP000601435"/>
    </source>
</evidence>
<keyword evidence="2" id="KW-1185">Reference proteome</keyword>
<accession>A0A812IPB3</accession>
<sequence length="270" mass="29856">SGELKSLGHARLDAALSAYDAAPLAVSPDKVFHDCDRASFWGITVHGRSGWVRPNPDRLWALVLVTSRIVQLGLCTAQLLESVVGSWLSIFLLRRRLLAAMDHVFAAARGLAPNAIIRLSPELSAELCSFVLLGPLAAVCLRAPVDPHVTATDASSTWQAAVRAPIPEPAASEGVRQCIQKGAWTRLLAEPAAWLREKGLLALELELPDSEVYSAPPLYIGLARYPSYSECWRREYRTRVHINIGELEAYLREERFAWERFARGDQPARL</sequence>
<evidence type="ECO:0000313" key="1">
    <source>
        <dbReference type="EMBL" id="CAE7158682.1"/>
    </source>
</evidence>
<feature type="non-terminal residue" evidence="1">
    <location>
        <position position="1"/>
    </location>
</feature>
<comment type="caution">
    <text evidence="1">The sequence shown here is derived from an EMBL/GenBank/DDBJ whole genome shotgun (WGS) entry which is preliminary data.</text>
</comment>